<organism evidence="2 3">
    <name type="scientific">Flavobacterium aurantiibacter</name>
    <dbReference type="NCBI Taxonomy" id="2023067"/>
    <lineage>
        <taxon>Bacteria</taxon>
        <taxon>Pseudomonadati</taxon>
        <taxon>Bacteroidota</taxon>
        <taxon>Flavobacteriia</taxon>
        <taxon>Flavobacteriales</taxon>
        <taxon>Flavobacteriaceae</taxon>
        <taxon>Flavobacterium</taxon>
    </lineage>
</organism>
<evidence type="ECO:0000259" key="1">
    <source>
        <dbReference type="PROSITE" id="PS50042"/>
    </source>
</evidence>
<dbReference type="AlphaFoldDB" id="A0A255ZLR8"/>
<evidence type="ECO:0000313" key="3">
    <source>
        <dbReference type="Proteomes" id="UP000216035"/>
    </source>
</evidence>
<reference evidence="2 3" key="1">
    <citation type="submission" date="2017-07" db="EMBL/GenBank/DDBJ databases">
        <title>Flavobacterium cyanobacteriorum sp. nov., isolated from cyanobacterial aggregates in a eutrophic lake.</title>
        <authorList>
            <person name="Cai H."/>
        </authorList>
    </citation>
    <scope>NUCLEOTIDE SEQUENCE [LARGE SCALE GENOMIC DNA]</scope>
    <source>
        <strain evidence="2 3">TH167</strain>
    </source>
</reference>
<dbReference type="EMBL" id="NOXX01000213">
    <property type="protein sequence ID" value="OYQ42507.1"/>
    <property type="molecule type" value="Genomic_DNA"/>
</dbReference>
<proteinExistence type="predicted"/>
<keyword evidence="3" id="KW-1185">Reference proteome</keyword>
<dbReference type="Pfam" id="PF00027">
    <property type="entry name" value="cNMP_binding"/>
    <property type="match status" value="1"/>
</dbReference>
<feature type="domain" description="Cyclic nucleotide-binding" evidence="1">
    <location>
        <begin position="11"/>
        <end position="117"/>
    </location>
</feature>
<dbReference type="InterPro" id="IPR014710">
    <property type="entry name" value="RmlC-like_jellyroll"/>
</dbReference>
<comment type="caution">
    <text evidence="2">The sequence shown here is derived from an EMBL/GenBank/DDBJ whole genome shotgun (WGS) entry which is preliminary data.</text>
</comment>
<dbReference type="Proteomes" id="UP000216035">
    <property type="component" value="Unassembled WGS sequence"/>
</dbReference>
<name>A0A255ZLR8_9FLAO</name>
<dbReference type="RefSeq" id="WP_094411946.1">
    <property type="nucleotide sequence ID" value="NZ_NOXX01000213.1"/>
</dbReference>
<dbReference type="SUPFAM" id="SSF51206">
    <property type="entry name" value="cAMP-binding domain-like"/>
    <property type="match status" value="1"/>
</dbReference>
<protein>
    <recommendedName>
        <fullName evidence="1">Cyclic nucleotide-binding domain-containing protein</fullName>
    </recommendedName>
</protein>
<dbReference type="CDD" id="cd00038">
    <property type="entry name" value="CAP_ED"/>
    <property type="match status" value="1"/>
</dbReference>
<sequence length="200" mass="23861">MKEYIEQNKILLNHFKPLEEKHILDEVNYSIKIRQIKKDEHILKEGNSSDTITYIIKGCFRQYSELQGNEVNFLFYFETDFVLDYLSFLTNSFSKYNIIAIEDSTILEIKKKDLNALKSRDVLWDLFLKNVAEKEIIRLYKRNEVLLTLTPEERYLKLLDVHPQIMQRVSQRKIATFIGITEQSLSRIRKRIFTKPPNLP</sequence>
<dbReference type="InterPro" id="IPR000595">
    <property type="entry name" value="cNMP-bd_dom"/>
</dbReference>
<dbReference type="OrthoDB" id="758145at2"/>
<gene>
    <name evidence="2" type="ORF">CHX27_11815</name>
</gene>
<dbReference type="Gene3D" id="2.60.120.10">
    <property type="entry name" value="Jelly Rolls"/>
    <property type="match status" value="1"/>
</dbReference>
<dbReference type="PROSITE" id="PS50042">
    <property type="entry name" value="CNMP_BINDING_3"/>
    <property type="match status" value="1"/>
</dbReference>
<evidence type="ECO:0000313" key="2">
    <source>
        <dbReference type="EMBL" id="OYQ42507.1"/>
    </source>
</evidence>
<dbReference type="InterPro" id="IPR018490">
    <property type="entry name" value="cNMP-bd_dom_sf"/>
</dbReference>
<accession>A0A255ZLR8</accession>